<name>A0A7T0Q5A9_9SPIT</name>
<evidence type="ECO:0000256" key="3">
    <source>
        <dbReference type="ARBA" id="ARBA00023274"/>
    </source>
</evidence>
<dbReference type="GeneID" id="63661385"/>
<dbReference type="EMBL" id="MT471316">
    <property type="protein sequence ID" value="QPL15964.1"/>
    <property type="molecule type" value="Genomic_DNA"/>
</dbReference>
<dbReference type="RefSeq" id="YP_010049559.1">
    <property type="nucleotide sequence ID" value="NC_054369.1"/>
</dbReference>
<keyword evidence="4" id="KW-0496">Mitochondrion</keyword>
<dbReference type="GO" id="GO:1990904">
    <property type="term" value="C:ribonucleoprotein complex"/>
    <property type="evidence" value="ECO:0007669"/>
    <property type="project" value="UniProtKB-KW"/>
</dbReference>
<keyword evidence="2 4" id="KW-0689">Ribosomal protein</keyword>
<organism evidence="4">
    <name type="scientific">Strombidium cf. sulcatum</name>
    <dbReference type="NCBI Taxonomy" id="2793073"/>
    <lineage>
        <taxon>Eukaryota</taxon>
        <taxon>Sar</taxon>
        <taxon>Alveolata</taxon>
        <taxon>Ciliophora</taxon>
        <taxon>Intramacronucleata</taxon>
        <taxon>Spirotrichea</taxon>
        <taxon>Oligotrichia</taxon>
        <taxon>Strombidiidae</taxon>
        <taxon>Strombidium</taxon>
    </lineage>
</organism>
<proteinExistence type="inferred from homology"/>
<keyword evidence="3" id="KW-0687">Ribonucleoprotein</keyword>
<dbReference type="SUPFAM" id="SSF54821">
    <property type="entry name" value="Ribosomal protein S3 C-terminal domain"/>
    <property type="match status" value="1"/>
</dbReference>
<dbReference type="InterPro" id="IPR036419">
    <property type="entry name" value="Ribosomal_S3_C_sf"/>
</dbReference>
<evidence type="ECO:0000256" key="2">
    <source>
        <dbReference type="ARBA" id="ARBA00022980"/>
    </source>
</evidence>
<dbReference type="Gene3D" id="3.30.1140.32">
    <property type="entry name" value="Ribosomal protein S3, C-terminal domain"/>
    <property type="match status" value="1"/>
</dbReference>
<reference evidence="4" key="1">
    <citation type="submission" date="2020-05" db="EMBL/GenBank/DDBJ databases">
        <title>Characterization and comparative analysis of mitochondrial genomes of the highly differentiated ciliated protists shed light on the diversity and evolution of the linear molecular architecture.</title>
        <authorList>
            <person name="Zhang T."/>
            <person name="Li C."/>
            <person name="Zhang X."/>
            <person name="Wang C."/>
            <person name="Roger A.J."/>
            <person name="Song W."/>
            <person name="Gao F."/>
        </authorList>
    </citation>
    <scope>NUCLEOTIDE SEQUENCE</scope>
</reference>
<geneLocation type="mitochondrion" evidence="4"/>
<gene>
    <name evidence="4" type="primary">rps3_b</name>
</gene>
<comment type="similarity">
    <text evidence="1">Belongs to the universal ribosomal protein uS3 family.</text>
</comment>
<sequence>MGSIPATLVMTNNLKYNFGFRTNNTKRVGRRYLNKKNRKWVRKFSSNKQVRFLWKRKNSFNLNKNFYKKNRKLAIKNSLKSLQPKKYGYGINFYKYITPKIFTKKNFFLGRRLKKPRWIRSEKRLLLYNNLKNQKTNQNYNYQKSILKGFFRSKNWFNSTVKRTSIDKFKKKLLNKVQRNKKFLKYAKKKIYFLPYPTKITSGINRKSSHSWYSIQQSTTSIFNKSSLKYTLNTLLRGNRGLDLSKLNNIIFFYFLINRLYLTKNFTKLGFTSSHSHPKTLDASRFPINTNKFTNNFTLITSKLTYAGSSSKIKFTPQLENICRSKKHKAFLLDYSLTHGLEDIFYYTYFKSKKLKFSYNTKYMLTSYLSYDFNFKKTWTAVFGYMNWYKGVSNSRRPNFCKEDLLYFFSSHNNIYTVSTIKTPRIHSLSFIRPFKSFNKELKIPLIFNSQTNLLNADVKDNYSNLVNDRLATEPIPTAYSLRSLKSKFLVKLFSKSSKISLRYLPKKKKLSGLNSKINLTRSRLLLLAKGNYYFSKVKWFKFESFKNIKPRNRKFYPRFRKPRKKRFYIKDQKFPFRFLIRFYMRKNRYRIRRKLRMRFKRAKKPKFKKNWKLKNYKKRSLTNLYFKNFLSIKKMVKFANLKNKKKSRWVLSNKKKTKITDPNSSFFKNKIKSKINPISRYRRLRKHKKKTKAFNPFRVYRYRFPLMKLVAYKYTPSRLRVRRYFNSLNRLSKKSPIKKTKPVRAVRWANSFLKKRNKTKFIRFRRLKKSLFFRLKFYINTLGRYRSRKLRKFTTKKKNKFLFKFLDKKYLKCFNSDHHPKKYFNRLNWYSILNFERYNDTLSSLYKNKLLKKSSQTKVNWLSNDISFRVTNGIFALSWGGSILKNKFSLRSFFLTTQSVPLFFKKTIISPILLKLTLSTIKAPILYGALLNFALKYSSDASVNTNLIPSSHINRYINNKMYTRLYKDVFQKQIGIWYNNLVIRFIEFIFGYSTMFQFFPFLEKVVKEEHALTYKVWMRKMGYYERRLGHKFFLQEGVHLIHISFFEKDAKLLFSWLKTIIQRISFWKTRFIFRFIKYIFLSHFQFYFPNLKAKGFKVKLKGKISVAGNSRKRTILFRAGKTSHTSVSLKVIHHKGTIVTFTGVMGFQVWIFY</sequence>
<evidence type="ECO:0000313" key="4">
    <source>
        <dbReference type="EMBL" id="QPL15964.1"/>
    </source>
</evidence>
<dbReference type="GO" id="GO:0005840">
    <property type="term" value="C:ribosome"/>
    <property type="evidence" value="ECO:0007669"/>
    <property type="project" value="UniProtKB-KW"/>
</dbReference>
<accession>A0A7T0Q5A9</accession>
<dbReference type="AlphaFoldDB" id="A0A7T0Q5A9"/>
<protein>
    <submittedName>
        <fullName evidence="4">Ribosomal protein S3b</fullName>
    </submittedName>
</protein>
<evidence type="ECO:0000256" key="1">
    <source>
        <dbReference type="ARBA" id="ARBA00010761"/>
    </source>
</evidence>